<keyword evidence="1" id="KW-0732">Signal</keyword>
<organism evidence="2 3">
    <name type="scientific">Psychroflexus halocasei</name>
    <dbReference type="NCBI Taxonomy" id="908615"/>
    <lineage>
        <taxon>Bacteria</taxon>
        <taxon>Pseudomonadati</taxon>
        <taxon>Bacteroidota</taxon>
        <taxon>Flavobacteriia</taxon>
        <taxon>Flavobacteriales</taxon>
        <taxon>Flavobacteriaceae</taxon>
        <taxon>Psychroflexus</taxon>
    </lineage>
</organism>
<feature type="signal peptide" evidence="1">
    <location>
        <begin position="1"/>
        <end position="18"/>
    </location>
</feature>
<evidence type="ECO:0000313" key="2">
    <source>
        <dbReference type="EMBL" id="SDZ75407.1"/>
    </source>
</evidence>
<dbReference type="PROSITE" id="PS51257">
    <property type="entry name" value="PROKAR_LIPOPROTEIN"/>
    <property type="match status" value="1"/>
</dbReference>
<sequence length="449" mass="49510">MKKIIFSFIAILALSACSDDDFGSNSSLTPQSFQVNVNFDNENYDGLAAENTSVTLTSVNTGDEYQAISSSNGAANFETVLPGTYNVTASLNLSADEFNELFGYDPNIDEVIFNASQEQVIVNANTTSTSLILKAARIGDLVIKQVYYAGSNAVQGAVFRDQFIEIYNNSNEVIFADGLYIAQLYGKSSTTVESYTLANGQFDWSQSIGMSSGSSANTDYVYTDYVFQIPGNGEIHPIEPGESILIAQNALNHKEPLTDNNGDPITIGDPSLTVDLSEADFEVYLGDFRESIGEEPYQWDIQNPAVEDLTIAYWGRENYYSGNKDFVIDTKGRDSFAIFRVDEEEFSTYEDFPNPSISQIENDTKFFMQIPNSLIIDGVDLQSYNPGSPRPKILPSEIDASSIAVDGIFNSQSVMRKTKTEIDGRIILEDNNNTSEDFKILNRADPKGF</sequence>
<dbReference type="AlphaFoldDB" id="A0A1H3VKT8"/>
<dbReference type="InterPro" id="IPR032627">
    <property type="entry name" value="DUF4876"/>
</dbReference>
<reference evidence="2 3" key="1">
    <citation type="submission" date="2016-10" db="EMBL/GenBank/DDBJ databases">
        <authorList>
            <person name="de Groot N.N."/>
        </authorList>
    </citation>
    <scope>NUCLEOTIDE SEQUENCE [LARGE SCALE GENOMIC DNA]</scope>
    <source>
        <strain evidence="2 3">DSM 23581</strain>
    </source>
</reference>
<evidence type="ECO:0008006" key="4">
    <source>
        <dbReference type="Google" id="ProtNLM"/>
    </source>
</evidence>
<dbReference type="Gene3D" id="2.60.40.1120">
    <property type="entry name" value="Carboxypeptidase-like, regulatory domain"/>
    <property type="match status" value="1"/>
</dbReference>
<feature type="chain" id="PRO_5011753887" description="DUF4876 domain-containing protein" evidence="1">
    <location>
        <begin position="19"/>
        <end position="449"/>
    </location>
</feature>
<dbReference type="Pfam" id="PF16215">
    <property type="entry name" value="DUF4876"/>
    <property type="match status" value="1"/>
</dbReference>
<evidence type="ECO:0000256" key="1">
    <source>
        <dbReference type="SAM" id="SignalP"/>
    </source>
</evidence>
<keyword evidence="3" id="KW-1185">Reference proteome</keyword>
<gene>
    <name evidence="2" type="ORF">SAMN05421540_101163</name>
</gene>
<dbReference type="Proteomes" id="UP000198820">
    <property type="component" value="Unassembled WGS sequence"/>
</dbReference>
<accession>A0A1H3VKT8</accession>
<proteinExistence type="predicted"/>
<dbReference type="SUPFAM" id="SSF117074">
    <property type="entry name" value="Hypothetical protein PA1324"/>
    <property type="match status" value="1"/>
</dbReference>
<dbReference type="STRING" id="908615.SAMN05421540_101163"/>
<dbReference type="EMBL" id="FNQF01000001">
    <property type="protein sequence ID" value="SDZ75407.1"/>
    <property type="molecule type" value="Genomic_DNA"/>
</dbReference>
<dbReference type="RefSeq" id="WP_143521306.1">
    <property type="nucleotide sequence ID" value="NZ_FNQF01000001.1"/>
</dbReference>
<name>A0A1H3VKT8_9FLAO</name>
<evidence type="ECO:0000313" key="3">
    <source>
        <dbReference type="Proteomes" id="UP000198820"/>
    </source>
</evidence>
<protein>
    <recommendedName>
        <fullName evidence="4">DUF4876 domain-containing protein</fullName>
    </recommendedName>
</protein>